<sequence length="458" mass="45469">MADHRWQGHEHQQLYDWIHAGPGPQASTTSEDAWGGLTTALQDINKELDDSLKKINVAWEGDAGASAVQGLTPLGQWAQDAQTGSTTMKSSATLQGEYVSTARKEMPEPVKITTEKPGAGAYVAGFFTGDLGHVIQQAKDHETQESAQDGAQQKAVEVMNNYQSSSEWNRNTLGTFVAPPAVVVDTPQPSNSDFNYSVQPGSYTHNTPGLPSHSGTTSPSFAGGGSGGGGGGGWTPPQQVTTPSYSPPPPPTFHPGGGGGPITAPSHYMPPPAPPQQTQPPGGGWNRPPVGGGTGQQPPFGWGGMPGPGGEGPGGPGSGRGPGGFRGGPGSGPGGGGSGPGGGRMSPEEAARRFGSGGSGGAGGAGGAGGSSNAAGKGSSSGLGAFGEESQLGRGGAAGAGAAGRGGQGGAPMGGQGHGANGEEDTEHQTADYLVETDDVFGDDRKVAPSVIGETPRQ</sequence>
<organism evidence="4 5">
    <name type="scientific">Solihabitans fulvus</name>
    <dbReference type="NCBI Taxonomy" id="1892852"/>
    <lineage>
        <taxon>Bacteria</taxon>
        <taxon>Bacillati</taxon>
        <taxon>Actinomycetota</taxon>
        <taxon>Actinomycetes</taxon>
        <taxon>Pseudonocardiales</taxon>
        <taxon>Pseudonocardiaceae</taxon>
        <taxon>Solihabitans</taxon>
    </lineage>
</organism>
<evidence type="ECO:0000313" key="4">
    <source>
        <dbReference type="EMBL" id="KAA2260130.1"/>
    </source>
</evidence>
<name>A0A5B2XAJ6_9PSEU</name>
<comment type="similarity">
    <text evidence="1">Belongs to the mycobacterial PPE family.</text>
</comment>
<gene>
    <name evidence="4" type="ORF">F0L68_20620</name>
</gene>
<keyword evidence="5" id="KW-1185">Reference proteome</keyword>
<accession>A0A5B2XAJ6</accession>
<feature type="compositionally biased region" description="Low complexity" evidence="2">
    <location>
        <begin position="235"/>
        <end position="244"/>
    </location>
</feature>
<reference evidence="4 5" key="2">
    <citation type="submission" date="2019-09" db="EMBL/GenBank/DDBJ databases">
        <authorList>
            <person name="Jin C."/>
        </authorList>
    </citation>
    <scope>NUCLEOTIDE SEQUENCE [LARGE SCALE GENOMIC DNA]</scope>
    <source>
        <strain evidence="4 5">AN110305</strain>
    </source>
</reference>
<dbReference type="SUPFAM" id="SSF140459">
    <property type="entry name" value="PE/PPE dimer-like"/>
    <property type="match status" value="1"/>
</dbReference>
<feature type="domain" description="PPE" evidence="3">
    <location>
        <begin position="18"/>
        <end position="166"/>
    </location>
</feature>
<dbReference type="OrthoDB" id="3682216at2"/>
<dbReference type="InterPro" id="IPR038332">
    <property type="entry name" value="PPE_sf"/>
</dbReference>
<proteinExistence type="inferred from homology"/>
<evidence type="ECO:0000256" key="2">
    <source>
        <dbReference type="SAM" id="MobiDB-lite"/>
    </source>
</evidence>
<feature type="compositionally biased region" description="Polar residues" evidence="2">
    <location>
        <begin position="188"/>
        <end position="220"/>
    </location>
</feature>
<evidence type="ECO:0000259" key="3">
    <source>
        <dbReference type="Pfam" id="PF00823"/>
    </source>
</evidence>
<dbReference type="Gene3D" id="1.20.1260.20">
    <property type="entry name" value="PPE superfamily"/>
    <property type="match status" value="1"/>
</dbReference>
<comment type="caution">
    <text evidence="4">The sequence shown here is derived from an EMBL/GenBank/DDBJ whole genome shotgun (WGS) entry which is preliminary data.</text>
</comment>
<dbReference type="Proteomes" id="UP000323454">
    <property type="component" value="Unassembled WGS sequence"/>
</dbReference>
<feature type="compositionally biased region" description="Gly residues" evidence="2">
    <location>
        <begin position="281"/>
        <end position="344"/>
    </location>
</feature>
<dbReference type="InterPro" id="IPR000030">
    <property type="entry name" value="PPE_dom"/>
</dbReference>
<dbReference type="Pfam" id="PF00823">
    <property type="entry name" value="PPE"/>
    <property type="match status" value="1"/>
</dbReference>
<feature type="compositionally biased region" description="Pro residues" evidence="2">
    <location>
        <begin position="268"/>
        <end position="278"/>
    </location>
</feature>
<reference evidence="4 5" key="1">
    <citation type="submission" date="2019-09" db="EMBL/GenBank/DDBJ databases">
        <title>Goodfellowia gen. nov., a new genus of the Pseudonocardineae related to Actinoalloteichus, containing Goodfellowia coeruleoviolacea gen. nov., comb. nov. gen. nov., comb. nov.</title>
        <authorList>
            <person name="Labeda D."/>
        </authorList>
    </citation>
    <scope>NUCLEOTIDE SEQUENCE [LARGE SCALE GENOMIC DNA]</scope>
    <source>
        <strain evidence="4 5">AN110305</strain>
    </source>
</reference>
<feature type="compositionally biased region" description="Gly residues" evidence="2">
    <location>
        <begin position="355"/>
        <end position="370"/>
    </location>
</feature>
<protein>
    <submittedName>
        <fullName evidence="4">PPE domain-containing protein</fullName>
    </submittedName>
</protein>
<dbReference type="EMBL" id="VUOB01000037">
    <property type="protein sequence ID" value="KAA2260130.1"/>
    <property type="molecule type" value="Genomic_DNA"/>
</dbReference>
<feature type="compositionally biased region" description="Gly residues" evidence="2">
    <location>
        <begin position="222"/>
        <end position="234"/>
    </location>
</feature>
<feature type="region of interest" description="Disordered" evidence="2">
    <location>
        <begin position="188"/>
        <end position="458"/>
    </location>
</feature>
<dbReference type="RefSeq" id="WP_149851259.1">
    <property type="nucleotide sequence ID" value="NZ_VUOB01000037.1"/>
</dbReference>
<evidence type="ECO:0000256" key="1">
    <source>
        <dbReference type="ARBA" id="ARBA00010652"/>
    </source>
</evidence>
<feature type="compositionally biased region" description="Gly residues" evidence="2">
    <location>
        <begin position="393"/>
        <end position="420"/>
    </location>
</feature>
<dbReference type="AlphaFoldDB" id="A0A5B2XAJ6"/>
<evidence type="ECO:0000313" key="5">
    <source>
        <dbReference type="Proteomes" id="UP000323454"/>
    </source>
</evidence>